<evidence type="ECO:0000313" key="2">
    <source>
        <dbReference type="Proteomes" id="UP000005143"/>
    </source>
</evidence>
<dbReference type="AlphaFoldDB" id="H0E4R2"/>
<proteinExistence type="predicted"/>
<protein>
    <submittedName>
        <fullName evidence="1">Uncharacterized protein</fullName>
    </submittedName>
</protein>
<dbReference type="EMBL" id="AGUD01000115">
    <property type="protein sequence ID" value="EHN11340.1"/>
    <property type="molecule type" value="Genomic_DNA"/>
</dbReference>
<keyword evidence="2" id="KW-1185">Reference proteome</keyword>
<sequence length="78" mass="8177">MEGALRGLFSRVSTGLDGSRRVSGWLVFWSWWASARLSAGAGCGRSAGPCADVPSVAWSSVGGRLRGLPVERPHPALP</sequence>
<evidence type="ECO:0000313" key="1">
    <source>
        <dbReference type="EMBL" id="EHN11340.1"/>
    </source>
</evidence>
<dbReference type="Proteomes" id="UP000005143">
    <property type="component" value="Unassembled WGS sequence"/>
</dbReference>
<accession>H0E4R2</accession>
<name>H0E4R2_9ACTN</name>
<reference evidence="1 2" key="1">
    <citation type="journal article" date="2013" name="Biodegradation">
        <title>Quantitative proteomic analysis of ibuprofen-degrading Patulibacter sp. strain I11.</title>
        <authorList>
            <person name="Almeida B."/>
            <person name="Kjeldal H."/>
            <person name="Lolas I."/>
            <person name="Knudsen A.D."/>
            <person name="Carvalho G."/>
            <person name="Nielsen K.L."/>
            <person name="Barreto Crespo M.T."/>
            <person name="Stensballe A."/>
            <person name="Nielsen J.L."/>
        </authorList>
    </citation>
    <scope>NUCLEOTIDE SEQUENCE [LARGE SCALE GENOMIC DNA]</scope>
    <source>
        <strain evidence="1 2">I11</strain>
    </source>
</reference>
<comment type="caution">
    <text evidence="1">The sequence shown here is derived from an EMBL/GenBank/DDBJ whole genome shotgun (WGS) entry which is preliminary data.</text>
</comment>
<gene>
    <name evidence="1" type="ORF">PAI11_17930</name>
</gene>
<organism evidence="1 2">
    <name type="scientific">Patulibacter medicamentivorans</name>
    <dbReference type="NCBI Taxonomy" id="1097667"/>
    <lineage>
        <taxon>Bacteria</taxon>
        <taxon>Bacillati</taxon>
        <taxon>Actinomycetota</taxon>
        <taxon>Thermoleophilia</taxon>
        <taxon>Solirubrobacterales</taxon>
        <taxon>Patulibacteraceae</taxon>
        <taxon>Patulibacter</taxon>
    </lineage>
</organism>